<evidence type="ECO:0000313" key="2">
    <source>
        <dbReference type="EMBL" id="MBO8450562.1"/>
    </source>
</evidence>
<feature type="transmembrane region" description="Helical" evidence="1">
    <location>
        <begin position="122"/>
        <end position="141"/>
    </location>
</feature>
<evidence type="ECO:0000256" key="1">
    <source>
        <dbReference type="SAM" id="Phobius"/>
    </source>
</evidence>
<dbReference type="EMBL" id="JADIMS010000101">
    <property type="protein sequence ID" value="MBO8450562.1"/>
    <property type="molecule type" value="Genomic_DNA"/>
</dbReference>
<feature type="transmembrane region" description="Helical" evidence="1">
    <location>
        <begin position="91"/>
        <end position="116"/>
    </location>
</feature>
<dbReference type="Proteomes" id="UP000823616">
    <property type="component" value="Unassembled WGS sequence"/>
</dbReference>
<feature type="transmembrane region" description="Helical" evidence="1">
    <location>
        <begin position="47"/>
        <end position="70"/>
    </location>
</feature>
<sequence length="263" mass="29521">MIGLFLRKSLYEIWDTLLYSLVFNFAVTMVAVAGVLAASAVPGGLPFFAVILLFFVIDGVLLTAFSALYGRTSDYRSFGFRDVLDALRGTWKTGIAFSAVLALCGLLLFASVPFYFRMGNPFGFLVGGLLLWTLLALLTALQWFLPVRYRLNSDFKTCLRKSLILFADNTGFSVFLLLFSLALLAVSLVLGFLIPGWTAVLLVQQGALRLRMFKYDWLEEAEKSGALPADRRKVRVPWKEILADESENIGHRTLKNFFMPWKN</sequence>
<evidence type="ECO:0000313" key="3">
    <source>
        <dbReference type="Proteomes" id="UP000823616"/>
    </source>
</evidence>
<gene>
    <name evidence="2" type="ORF">IAA96_05585</name>
</gene>
<reference evidence="2" key="2">
    <citation type="journal article" date="2021" name="PeerJ">
        <title>Extensive microbial diversity within the chicken gut microbiome revealed by metagenomics and culture.</title>
        <authorList>
            <person name="Gilroy R."/>
            <person name="Ravi A."/>
            <person name="Getino M."/>
            <person name="Pursley I."/>
            <person name="Horton D.L."/>
            <person name="Alikhan N.F."/>
            <person name="Baker D."/>
            <person name="Gharbi K."/>
            <person name="Hall N."/>
            <person name="Watson M."/>
            <person name="Adriaenssens E.M."/>
            <person name="Foster-Nyarko E."/>
            <person name="Jarju S."/>
            <person name="Secka A."/>
            <person name="Antonio M."/>
            <person name="Oren A."/>
            <person name="Chaudhuri R.R."/>
            <person name="La Ragione R."/>
            <person name="Hildebrand F."/>
            <person name="Pallen M.J."/>
        </authorList>
    </citation>
    <scope>NUCLEOTIDE SEQUENCE</scope>
    <source>
        <strain evidence="2">B3-4054</strain>
    </source>
</reference>
<dbReference type="AlphaFoldDB" id="A0A9D9ENU5"/>
<name>A0A9D9ENU5_9SPIR</name>
<proteinExistence type="predicted"/>
<keyword evidence="1" id="KW-0812">Transmembrane</keyword>
<organism evidence="2 3">
    <name type="scientific">Candidatus Avitreponema avistercoris</name>
    <dbReference type="NCBI Taxonomy" id="2840705"/>
    <lineage>
        <taxon>Bacteria</taxon>
        <taxon>Pseudomonadati</taxon>
        <taxon>Spirochaetota</taxon>
        <taxon>Spirochaetia</taxon>
        <taxon>Spirochaetales</taxon>
        <taxon>Candidatus Avitreponema</taxon>
    </lineage>
</organism>
<feature type="transmembrane region" description="Helical" evidence="1">
    <location>
        <begin position="185"/>
        <end position="203"/>
    </location>
</feature>
<protein>
    <submittedName>
        <fullName evidence="2">Uncharacterized protein</fullName>
    </submittedName>
</protein>
<comment type="caution">
    <text evidence="2">The sequence shown here is derived from an EMBL/GenBank/DDBJ whole genome shotgun (WGS) entry which is preliminary data.</text>
</comment>
<reference evidence="2" key="1">
    <citation type="submission" date="2020-10" db="EMBL/GenBank/DDBJ databases">
        <authorList>
            <person name="Gilroy R."/>
        </authorList>
    </citation>
    <scope>NUCLEOTIDE SEQUENCE</scope>
    <source>
        <strain evidence="2">B3-4054</strain>
    </source>
</reference>
<keyword evidence="1" id="KW-1133">Transmembrane helix</keyword>
<keyword evidence="1" id="KW-0472">Membrane</keyword>
<feature type="transmembrane region" description="Helical" evidence="1">
    <location>
        <begin position="21"/>
        <end position="41"/>
    </location>
</feature>
<accession>A0A9D9ENU5</accession>